<keyword evidence="1" id="KW-0503">Monooxygenase</keyword>
<keyword evidence="2" id="KW-1185">Reference proteome</keyword>
<accession>A0A0H5RMI5</accession>
<reference evidence="2" key="1">
    <citation type="submission" date="2015-07" db="EMBL/GenBank/DDBJ databases">
        <authorList>
            <person name="Urmite Genomes"/>
        </authorList>
    </citation>
    <scope>NUCLEOTIDE SEQUENCE [LARGE SCALE GENOMIC DNA]</scope>
    <source>
        <strain evidence="2">type strain: ATCC 49404</strain>
    </source>
</reference>
<evidence type="ECO:0000313" key="2">
    <source>
        <dbReference type="Proteomes" id="UP000199147"/>
    </source>
</evidence>
<proteinExistence type="predicted"/>
<keyword evidence="1" id="KW-0560">Oxidoreductase</keyword>
<protein>
    <submittedName>
        <fullName evidence="1">Antibiotic biosynthesis monooxygenase</fullName>
    </submittedName>
</protein>
<dbReference type="InterPro" id="IPR011008">
    <property type="entry name" value="Dimeric_a/b-barrel"/>
</dbReference>
<dbReference type="SUPFAM" id="SSF54909">
    <property type="entry name" value="Dimeric alpha+beta barrel"/>
    <property type="match status" value="1"/>
</dbReference>
<name>A0A0H5RMI5_9MYCO</name>
<dbReference type="AlphaFoldDB" id="A0A0H5RMI5"/>
<dbReference type="EMBL" id="CWKH01000001">
    <property type="protein sequence ID" value="CRZ14687.1"/>
    <property type="molecule type" value="Genomic_DNA"/>
</dbReference>
<dbReference type="GO" id="GO:0004497">
    <property type="term" value="F:monooxygenase activity"/>
    <property type="evidence" value="ECO:0007669"/>
    <property type="project" value="UniProtKB-KW"/>
</dbReference>
<evidence type="ECO:0000313" key="1">
    <source>
        <dbReference type="EMBL" id="CRZ14687.1"/>
    </source>
</evidence>
<dbReference type="Proteomes" id="UP000199147">
    <property type="component" value="Unassembled WGS sequence"/>
</dbReference>
<dbReference type="STRING" id="146018.BN2156_01537"/>
<organism evidence="1 2">
    <name type="scientific">Mycolicibacterium neworleansense</name>
    <dbReference type="NCBI Taxonomy" id="146018"/>
    <lineage>
        <taxon>Bacteria</taxon>
        <taxon>Bacillati</taxon>
        <taxon>Actinomycetota</taxon>
        <taxon>Actinomycetes</taxon>
        <taxon>Mycobacteriales</taxon>
        <taxon>Mycobacteriaceae</taxon>
        <taxon>Mycolicibacterium</taxon>
    </lineage>
</organism>
<gene>
    <name evidence="1" type="ORF">BN2156_01537</name>
</gene>
<sequence>MEPVAPPGRRPGRKGWIVFARSTTIAARTQAVNTGIAHVRDEVMPALDSVDGCVGLSLMVNRESGQCVLTTAWRSADAMHASAAAIAPMRHRVVEVFAGTATVDEWEIAVVHREQYSGPGACVRATWLRTRPELFDRAVEFYRTSVLPAMEDLEGFCSASLMLDRGSGRAVSSATFDSVEAMDRNRDQARALRTARLRDLSAEQIDVGEFELVLAHLRVPEMA</sequence>